<dbReference type="AlphaFoldDB" id="A0ABC9X0J2"/>
<evidence type="ECO:0000256" key="7">
    <source>
        <dbReference type="RuleBase" id="RU210713"/>
    </source>
</evidence>
<feature type="transmembrane region" description="Helical" evidence="7">
    <location>
        <begin position="633"/>
        <end position="661"/>
    </location>
</feature>
<evidence type="ECO:0000259" key="10">
    <source>
        <dbReference type="PROSITE" id="PS50845"/>
    </source>
</evidence>
<feature type="coiled-coil region" evidence="8">
    <location>
        <begin position="764"/>
        <end position="791"/>
    </location>
</feature>
<keyword evidence="3 7" id="KW-0256">Endoplasmic reticulum</keyword>
<organism evidence="11 12">
    <name type="scientific">Grus japonensis</name>
    <name type="common">Japanese crane</name>
    <name type="synonym">Red-crowned crane</name>
    <dbReference type="NCBI Taxonomy" id="30415"/>
    <lineage>
        <taxon>Eukaryota</taxon>
        <taxon>Metazoa</taxon>
        <taxon>Chordata</taxon>
        <taxon>Craniata</taxon>
        <taxon>Vertebrata</taxon>
        <taxon>Euteleostomi</taxon>
        <taxon>Archelosauria</taxon>
        <taxon>Archosauria</taxon>
        <taxon>Dinosauria</taxon>
        <taxon>Saurischia</taxon>
        <taxon>Theropoda</taxon>
        <taxon>Coelurosauria</taxon>
        <taxon>Aves</taxon>
        <taxon>Neognathae</taxon>
        <taxon>Neoaves</taxon>
        <taxon>Gruiformes</taxon>
        <taxon>Gruidae</taxon>
        <taxon>Grus</taxon>
    </lineage>
</organism>
<evidence type="ECO:0000313" key="12">
    <source>
        <dbReference type="Proteomes" id="UP001623348"/>
    </source>
</evidence>
<evidence type="ECO:0000256" key="2">
    <source>
        <dbReference type="ARBA" id="ARBA00022692"/>
    </source>
</evidence>
<dbReference type="PROSITE" id="PS50845">
    <property type="entry name" value="RETICULON"/>
    <property type="match status" value="1"/>
</dbReference>
<evidence type="ECO:0000256" key="9">
    <source>
        <dbReference type="SAM" id="MobiDB-lite"/>
    </source>
</evidence>
<evidence type="ECO:0000256" key="1">
    <source>
        <dbReference type="ARBA" id="ARBA00004477"/>
    </source>
</evidence>
<reference evidence="11 12" key="1">
    <citation type="submission" date="2024-06" db="EMBL/GenBank/DDBJ databases">
        <title>The draft genome of Grus japonensis, version 3.</title>
        <authorList>
            <person name="Nabeshima K."/>
            <person name="Suzuki S."/>
            <person name="Onuma M."/>
        </authorList>
    </citation>
    <scope>NUCLEOTIDE SEQUENCE [LARGE SCALE GENOMIC DNA]</scope>
    <source>
        <strain evidence="11 12">451A</strain>
    </source>
</reference>
<feature type="compositionally biased region" description="Low complexity" evidence="9">
    <location>
        <begin position="201"/>
        <end position="211"/>
    </location>
</feature>
<evidence type="ECO:0000256" key="4">
    <source>
        <dbReference type="ARBA" id="ARBA00022989"/>
    </source>
</evidence>
<gene>
    <name evidence="11" type="ORF">GRJ2_001575400</name>
</gene>
<dbReference type="Gene3D" id="1.20.5.2480">
    <property type="match status" value="1"/>
</dbReference>
<protein>
    <recommendedName>
        <fullName evidence="7">Reticulon</fullName>
    </recommendedName>
</protein>
<proteinExistence type="predicted"/>
<evidence type="ECO:0000256" key="8">
    <source>
        <dbReference type="SAM" id="Coils"/>
    </source>
</evidence>
<evidence type="ECO:0000256" key="6">
    <source>
        <dbReference type="ARBA" id="ARBA00037306"/>
    </source>
</evidence>
<feature type="compositionally biased region" description="Polar residues" evidence="9">
    <location>
        <begin position="309"/>
        <end position="319"/>
    </location>
</feature>
<feature type="transmembrane region" description="Helical" evidence="7">
    <location>
        <begin position="525"/>
        <end position="551"/>
    </location>
</feature>
<keyword evidence="5 7" id="KW-0472">Membrane</keyword>
<dbReference type="GO" id="GO:0005789">
    <property type="term" value="C:endoplasmic reticulum membrane"/>
    <property type="evidence" value="ECO:0007669"/>
    <property type="project" value="UniProtKB-SubCell"/>
</dbReference>
<name>A0ABC9X0J2_GRUJA</name>
<feature type="compositionally biased region" description="Basic and acidic residues" evidence="9">
    <location>
        <begin position="408"/>
        <end position="433"/>
    </location>
</feature>
<comment type="caution">
    <text evidence="11">The sequence shown here is derived from an EMBL/GenBank/DDBJ whole genome shotgun (WGS) entry which is preliminary data.</text>
</comment>
<dbReference type="InterPro" id="IPR003388">
    <property type="entry name" value="Reticulon"/>
</dbReference>
<accession>A0ABC9X0J2</accession>
<dbReference type="EMBL" id="BAAFJT010000005">
    <property type="protein sequence ID" value="GAB0191101.1"/>
    <property type="molecule type" value="Genomic_DNA"/>
</dbReference>
<dbReference type="PANTHER" id="PTHR45799">
    <property type="entry name" value="RETICULON-LIKE PROTEIN"/>
    <property type="match status" value="1"/>
</dbReference>
<comment type="function">
    <text evidence="6">Inhibits amyloid precursor protein processing, probably by blocking BACE1 activity.</text>
</comment>
<feature type="region of interest" description="Disordered" evidence="9">
    <location>
        <begin position="382"/>
        <end position="433"/>
    </location>
</feature>
<keyword evidence="8" id="KW-0175">Coiled coil</keyword>
<dbReference type="PANTHER" id="PTHR45799:SF5">
    <property type="entry name" value="RETICULON-1"/>
    <property type="match status" value="1"/>
</dbReference>
<comment type="subcellular location">
    <subcellularLocation>
        <location evidence="1 7">Endoplasmic reticulum membrane</location>
        <topology evidence="1 7">Multi-pass membrane protein</topology>
    </subcellularLocation>
</comment>
<feature type="compositionally biased region" description="Low complexity" evidence="9">
    <location>
        <begin position="239"/>
        <end position="258"/>
    </location>
</feature>
<keyword evidence="4 7" id="KW-1133">Transmembrane helix</keyword>
<dbReference type="Pfam" id="PF02453">
    <property type="entry name" value="Reticulon"/>
    <property type="match status" value="1"/>
</dbReference>
<evidence type="ECO:0000313" key="11">
    <source>
        <dbReference type="EMBL" id="GAB0191101.1"/>
    </source>
</evidence>
<keyword evidence="2 7" id="KW-0812">Transmembrane</keyword>
<feature type="compositionally biased region" description="Polar residues" evidence="9">
    <location>
        <begin position="149"/>
        <end position="163"/>
    </location>
</feature>
<dbReference type="Proteomes" id="UP001623348">
    <property type="component" value="Unassembled WGS sequence"/>
</dbReference>
<evidence type="ECO:0000256" key="5">
    <source>
        <dbReference type="ARBA" id="ARBA00023136"/>
    </source>
</evidence>
<feature type="region of interest" description="Disordered" evidence="9">
    <location>
        <begin position="124"/>
        <end position="167"/>
    </location>
</feature>
<feature type="region of interest" description="Disordered" evidence="9">
    <location>
        <begin position="201"/>
        <end position="325"/>
    </location>
</feature>
<dbReference type="InterPro" id="IPR046964">
    <property type="entry name" value="RTN1-4"/>
</dbReference>
<dbReference type="FunFam" id="1.20.5.2480:FF:000001">
    <property type="entry name" value="Reticulon"/>
    <property type="match status" value="1"/>
</dbReference>
<keyword evidence="12" id="KW-1185">Reference proteome</keyword>
<evidence type="ECO:0000256" key="3">
    <source>
        <dbReference type="ARBA" id="ARBA00022824"/>
    </source>
</evidence>
<sequence length="1201" mass="135081">MTSGVTASSHLFDYGSTANGGDSSFYTSLISDVHYTTPRDSTYFTGIYQQENSPIPCSGSTEGFNTLGHPVQDVTGFESRGLFSSDSGIEMTPAESTEVDKTLADPMKVEAYKYMDISRSEEIKYQEKHDPDSEDESPGLIDKYRGIPTRSSHTAEPQQTALESTKAAKEQNLLEDTKSGDQHSASVVTAPVKITLTKIESAGEAASKESSPTQPETGLKPSHEVVPTVTVSEPEDDSPGSVTPPSSGTEPSGSESQGKGSLSEDELISAIKEAKSFSFETPEVQRSPTLSAEKRDQRVKPGRPAVSSPLDNEASSAESGDSEIELVSEDPLAAEEVLHSNYMTFSHIGGPPPSPASPSIQYSILREEREAELDSELIIESCDASSASEESPKREQDSPLMKPMVMDIIKEENGSRTDASDYEASKTTESRMNRENLAESASYLKCSFVAPKVGAEPPTSAVSTEELKERIILKKPIEETVVNQSKVSSKDSGKRSPLASPLLPFLNKQKAIDLLYWRDIKQTGIMFGSLLLLLFSLTQFSVVSVVAYLALAGLSATISFRIYKSVLQAVQKTDEGHPFKAYLEMEMNLSQDQIQKYTDCLQLYVNSTVKELRRLFLVQDLVDSLKFAVLMWLLTYVGALFNGLTLLIMAVVSMFTFPVVYDKYQAQIDQYLGLVRTHINTVVAKIQAKIPEKHLKNENSVFSGEIVQSLEDTIAAIKKLEEIRRHTLECLEEETIKNSNLRFRIQNFPREITAEMTALVTAARESSAAEINQLQSALKSVADEIELLDEKQTLCERQNAALCEEQEYLRTQYKERVDLLNERMAMKVNTNILLTETCDKTRDTEREIIKAKAALAELKEKIAEKMSKLEKEKEECDKKAICNEEILIAKLKEKSKQLEETLELKKTEMLALSEKKIQLDSELLLLQSKIAQEKEDFNKELEKTKEDLHNAKCLNKKLKLENKAVRQKYEQVLEEEKHWAIKRAEIVVKSGNLSVLLDEKLAVLANYMMEKKNLEKEIENLEDSLLVMLQWELLYFAKQRKLFFSEEENINRKVNERIEAGKKRHAELLLEDTARVQCLALITSFKEDVDYFEVQEELSKDDRKEKMCRLSMLNSTATYHILTIDSLADLLLKGWSEESLIQKEFLENEQEILNAMTVLTTKIQQREEKIGDINSRLQNKLEGLDLLFVKKSRMDDRCKID</sequence>
<feature type="domain" description="Reticulon" evidence="10">
    <location>
        <begin position="511"/>
        <end position="722"/>
    </location>
</feature>
<feature type="coiled-coil region" evidence="8">
    <location>
        <begin position="841"/>
        <end position="1024"/>
    </location>
</feature>